<proteinExistence type="predicted"/>
<evidence type="ECO:0000313" key="3">
    <source>
        <dbReference type="EMBL" id="MFC4022639.1"/>
    </source>
</evidence>
<dbReference type="PROSITE" id="PS51724">
    <property type="entry name" value="SPOR"/>
    <property type="match status" value="1"/>
</dbReference>
<organism evidence="3 4">
    <name type="scientific">Oceanobacillus longus</name>
    <dbReference type="NCBI Taxonomy" id="930120"/>
    <lineage>
        <taxon>Bacteria</taxon>
        <taxon>Bacillati</taxon>
        <taxon>Bacillota</taxon>
        <taxon>Bacilli</taxon>
        <taxon>Bacillales</taxon>
        <taxon>Bacillaceae</taxon>
        <taxon>Oceanobacillus</taxon>
    </lineage>
</organism>
<keyword evidence="1" id="KW-0812">Transmembrane</keyword>
<evidence type="ECO:0000256" key="1">
    <source>
        <dbReference type="SAM" id="Phobius"/>
    </source>
</evidence>
<sequence length="288" mass="32660">MDKNKAILVEKNGKQLKYKLNDRSNSSAEKEFAAALDDSDDTIPVLTGLHKSKKAGSKMRKNKYQYFKPIIFAIGSAIIVGSILGFVMLRLFVDVEADMVGQTLNNNPSTAVTENKETTTTSSINLEPLQAHILQVGLFSEKVNAEEWASIYNAKGLPTMTWERDNQFFLIAGAANTKEDAKFLADELKLDNSVDIFVKEWTTINGEIELTEEEENWMELFRSLWQDTLNNLNEQNTFPTEKWTNLLEQKPDESTKLTPLLSSISESGGDGDHLQLLEWMYFYEQLLE</sequence>
<comment type="caution">
    <text evidence="3">The sequence shown here is derived from an EMBL/GenBank/DDBJ whole genome shotgun (WGS) entry which is preliminary data.</text>
</comment>
<name>A0ABV8GRZ8_9BACI</name>
<feature type="domain" description="SPOR" evidence="2">
    <location>
        <begin position="126"/>
        <end position="201"/>
    </location>
</feature>
<dbReference type="RefSeq" id="WP_379495142.1">
    <property type="nucleotide sequence ID" value="NZ_JBHSAO010000001.1"/>
</dbReference>
<dbReference type="InterPro" id="IPR036680">
    <property type="entry name" value="SPOR-like_sf"/>
</dbReference>
<accession>A0ABV8GRZ8</accession>
<protein>
    <recommendedName>
        <fullName evidence="2">SPOR domain-containing protein</fullName>
    </recommendedName>
</protein>
<gene>
    <name evidence="3" type="ORF">ACFOUV_02255</name>
</gene>
<feature type="transmembrane region" description="Helical" evidence="1">
    <location>
        <begin position="70"/>
        <end position="93"/>
    </location>
</feature>
<dbReference type="EMBL" id="JBHSAO010000001">
    <property type="protein sequence ID" value="MFC4022639.1"/>
    <property type="molecule type" value="Genomic_DNA"/>
</dbReference>
<evidence type="ECO:0000313" key="4">
    <source>
        <dbReference type="Proteomes" id="UP001595772"/>
    </source>
</evidence>
<dbReference type="InterPro" id="IPR007730">
    <property type="entry name" value="SPOR-like_dom"/>
</dbReference>
<dbReference type="Gene3D" id="3.30.70.1070">
    <property type="entry name" value="Sporulation related repeat"/>
    <property type="match status" value="1"/>
</dbReference>
<keyword evidence="1" id="KW-0472">Membrane</keyword>
<keyword evidence="1" id="KW-1133">Transmembrane helix</keyword>
<keyword evidence="4" id="KW-1185">Reference proteome</keyword>
<dbReference type="SUPFAM" id="SSF110997">
    <property type="entry name" value="Sporulation related repeat"/>
    <property type="match status" value="1"/>
</dbReference>
<evidence type="ECO:0000259" key="2">
    <source>
        <dbReference type="PROSITE" id="PS51724"/>
    </source>
</evidence>
<dbReference type="Proteomes" id="UP001595772">
    <property type="component" value="Unassembled WGS sequence"/>
</dbReference>
<reference evidence="4" key="1">
    <citation type="journal article" date="2019" name="Int. J. Syst. Evol. Microbiol.">
        <title>The Global Catalogue of Microorganisms (GCM) 10K type strain sequencing project: providing services to taxonomists for standard genome sequencing and annotation.</title>
        <authorList>
            <consortium name="The Broad Institute Genomics Platform"/>
            <consortium name="The Broad Institute Genome Sequencing Center for Infectious Disease"/>
            <person name="Wu L."/>
            <person name="Ma J."/>
        </authorList>
    </citation>
    <scope>NUCLEOTIDE SEQUENCE [LARGE SCALE GENOMIC DNA]</scope>
    <source>
        <strain evidence="4">IBRC-M 10703</strain>
    </source>
</reference>